<feature type="chain" id="PRO_5042558873" evidence="4">
    <location>
        <begin position="28"/>
        <end position="252"/>
    </location>
</feature>
<dbReference type="FunFam" id="3.40.33.10:FF:000005">
    <property type="entry name" value="Cysteine-rich secretory protein 2"/>
    <property type="match status" value="1"/>
</dbReference>
<feature type="domain" description="ShKT" evidence="5">
    <location>
        <begin position="210"/>
        <end position="247"/>
    </location>
</feature>
<dbReference type="InterPro" id="IPR035940">
    <property type="entry name" value="CAP_sf"/>
</dbReference>
<dbReference type="KEGG" id="pmrn:116955505"/>
<dbReference type="InterPro" id="IPR003582">
    <property type="entry name" value="ShKT_dom"/>
</dbReference>
<dbReference type="SUPFAM" id="SSF57546">
    <property type="entry name" value="Crisp domain-like"/>
    <property type="match status" value="1"/>
</dbReference>
<proteinExistence type="inferred from homology"/>
<dbReference type="InterPro" id="IPR001283">
    <property type="entry name" value="CRISP-related"/>
</dbReference>
<feature type="signal peptide" evidence="4">
    <location>
        <begin position="1"/>
        <end position="27"/>
    </location>
</feature>
<dbReference type="PROSITE" id="PS51670">
    <property type="entry name" value="SHKT"/>
    <property type="match status" value="1"/>
</dbReference>
<keyword evidence="2" id="KW-1015">Disulfide bond</keyword>
<dbReference type="RefSeq" id="XP_032832527.1">
    <property type="nucleotide sequence ID" value="XM_032976636.1"/>
</dbReference>
<dbReference type="Proteomes" id="UP001318040">
    <property type="component" value="Chromosome 60"/>
</dbReference>
<organism evidence="6 7">
    <name type="scientific">Petromyzon marinus</name>
    <name type="common">Sea lamprey</name>
    <dbReference type="NCBI Taxonomy" id="7757"/>
    <lineage>
        <taxon>Eukaryota</taxon>
        <taxon>Metazoa</taxon>
        <taxon>Chordata</taxon>
        <taxon>Craniata</taxon>
        <taxon>Vertebrata</taxon>
        <taxon>Cyclostomata</taxon>
        <taxon>Hyperoartia</taxon>
        <taxon>Petromyzontiformes</taxon>
        <taxon>Petromyzontidae</taxon>
        <taxon>Petromyzon</taxon>
    </lineage>
</organism>
<dbReference type="SUPFAM" id="SSF55797">
    <property type="entry name" value="PR-1-like"/>
    <property type="match status" value="1"/>
</dbReference>
<gene>
    <name evidence="7" type="primary">LOC116955505</name>
</gene>
<dbReference type="PROSITE" id="PS01009">
    <property type="entry name" value="CRISP_1"/>
    <property type="match status" value="1"/>
</dbReference>
<keyword evidence="6" id="KW-1185">Reference proteome</keyword>
<dbReference type="InterPro" id="IPR014044">
    <property type="entry name" value="CAP_dom"/>
</dbReference>
<dbReference type="Gene3D" id="3.40.33.10">
    <property type="entry name" value="CAP"/>
    <property type="match status" value="1"/>
</dbReference>
<evidence type="ECO:0000313" key="7">
    <source>
        <dbReference type="RefSeq" id="XP_032832527.1"/>
    </source>
</evidence>
<dbReference type="PANTHER" id="PTHR10334">
    <property type="entry name" value="CYSTEINE-RICH SECRETORY PROTEIN-RELATED"/>
    <property type="match status" value="1"/>
</dbReference>
<dbReference type="Pfam" id="PF00188">
    <property type="entry name" value="CAP"/>
    <property type="match status" value="1"/>
</dbReference>
<reference evidence="7" key="1">
    <citation type="submission" date="2025-08" db="UniProtKB">
        <authorList>
            <consortium name="RefSeq"/>
        </authorList>
    </citation>
    <scope>IDENTIFICATION</scope>
    <source>
        <tissue evidence="7">Sperm</tissue>
    </source>
</reference>
<keyword evidence="4" id="KW-0732">Signal</keyword>
<protein>
    <submittedName>
        <fullName evidence="7">Cysteine-rich venom protein TEL1-like</fullName>
    </submittedName>
</protein>
<comment type="similarity">
    <text evidence="1">Belongs to the CRISP family.</text>
</comment>
<dbReference type="Pfam" id="PF08562">
    <property type="entry name" value="Crisp"/>
    <property type="match status" value="1"/>
</dbReference>
<dbReference type="InterPro" id="IPR042076">
    <property type="entry name" value="Crisp-like_dom"/>
</dbReference>
<dbReference type="InterPro" id="IPR018244">
    <property type="entry name" value="Allrgn_V5/Tpx1_CS"/>
</dbReference>
<evidence type="ECO:0000256" key="4">
    <source>
        <dbReference type="SAM" id="SignalP"/>
    </source>
</evidence>
<evidence type="ECO:0000256" key="2">
    <source>
        <dbReference type="ARBA" id="ARBA00023157"/>
    </source>
</evidence>
<evidence type="ECO:0000313" key="6">
    <source>
        <dbReference type="Proteomes" id="UP001318040"/>
    </source>
</evidence>
<sequence length="252" mass="28435">MDAVRNFQGALAVLALVVALHLVPASGADWEEYDGSLASNQDVILRTHNEARRNVTPSAANMLRMEWSTAAQAAALDWVKKCNFFHRTTEQLYLDGILCSENIVFSNTLYSWDEAIKVWVDEANSPGFDYGKGPRNPGIVGHYTQIIWYSTYQVGCTINYCPEEAYKYMYLCAYCPVGNWNNRLTKPYDEGPSCQDCPNDCDDKLCTNPCPYLDKYANCWLMKIILGCGTTFFGQYTMTHCPATCQCTNKIH</sequence>
<dbReference type="GeneID" id="116955505"/>
<dbReference type="AlphaFoldDB" id="A0AAJ7UA87"/>
<evidence type="ECO:0000259" key="5">
    <source>
        <dbReference type="PROSITE" id="PS51670"/>
    </source>
</evidence>
<comment type="caution">
    <text evidence="3">Lacks conserved residue(s) required for the propagation of feature annotation.</text>
</comment>
<dbReference type="GO" id="GO:0005576">
    <property type="term" value="C:extracellular region"/>
    <property type="evidence" value="ECO:0007669"/>
    <property type="project" value="InterPro"/>
</dbReference>
<dbReference type="Gene3D" id="1.10.10.740">
    <property type="entry name" value="Crisp domain"/>
    <property type="match status" value="1"/>
</dbReference>
<accession>A0AAJ7UA87</accession>
<name>A0AAJ7UA87_PETMA</name>
<dbReference type="PRINTS" id="PR00837">
    <property type="entry name" value="V5TPXLIKE"/>
</dbReference>
<evidence type="ECO:0000256" key="3">
    <source>
        <dbReference type="PROSITE-ProRule" id="PRU01005"/>
    </source>
</evidence>
<evidence type="ECO:0000256" key="1">
    <source>
        <dbReference type="ARBA" id="ARBA00009923"/>
    </source>
</evidence>
<dbReference type="InterPro" id="IPR013871">
    <property type="entry name" value="Cysteine_rich_secretory"/>
</dbReference>
<dbReference type="SMART" id="SM00198">
    <property type="entry name" value="SCP"/>
    <property type="match status" value="1"/>
</dbReference>